<keyword evidence="1" id="KW-1133">Transmembrane helix</keyword>
<dbReference type="AlphaFoldDB" id="A0AAQ3MD50"/>
<feature type="transmembrane region" description="Helical" evidence="1">
    <location>
        <begin position="99"/>
        <end position="121"/>
    </location>
</feature>
<proteinExistence type="predicted"/>
<name>A0AAQ3MD50_VIGMU</name>
<feature type="non-terminal residue" evidence="2">
    <location>
        <position position="1"/>
    </location>
</feature>
<dbReference type="EMBL" id="CP144689">
    <property type="protein sequence ID" value="WVY89017.1"/>
    <property type="molecule type" value="Genomic_DNA"/>
</dbReference>
<keyword evidence="2" id="KW-0934">Plastid</keyword>
<gene>
    <name evidence="2" type="ORF">V8G54_037915</name>
</gene>
<accession>A0AAQ3MD50</accession>
<sequence>IIYIATNIDINKPLQPLTISITITIVKRGIPTSDFHILFNFIHFFTFIFTITTNFFNFMDLFLHNSLNFHLSININHLFQHTTNLFKSSDLFLHNSFNFHLLFTHILLFTINITHLLLFTININ</sequence>
<evidence type="ECO:0000313" key="2">
    <source>
        <dbReference type="EMBL" id="WVY89017.1"/>
    </source>
</evidence>
<geneLocation type="chloroplast" evidence="2"/>
<reference evidence="2 3" key="1">
    <citation type="journal article" date="2023" name="Life. Sci Alliance">
        <title>Evolutionary insights into 3D genome organization and epigenetic landscape of Vigna mungo.</title>
        <authorList>
            <person name="Junaid A."/>
            <person name="Singh B."/>
            <person name="Bhatia S."/>
        </authorList>
    </citation>
    <scope>NUCLEOTIDE SEQUENCE [LARGE SCALE GENOMIC DNA]</scope>
    <source>
        <strain evidence="2">Urdbean</strain>
    </source>
</reference>
<keyword evidence="2" id="KW-0150">Chloroplast</keyword>
<evidence type="ECO:0000313" key="3">
    <source>
        <dbReference type="Proteomes" id="UP001374535"/>
    </source>
</evidence>
<keyword evidence="1" id="KW-0472">Membrane</keyword>
<feature type="transmembrane region" description="Helical" evidence="1">
    <location>
        <begin position="37"/>
        <end position="59"/>
    </location>
</feature>
<keyword evidence="1" id="KW-0812">Transmembrane</keyword>
<evidence type="ECO:0000256" key="1">
    <source>
        <dbReference type="SAM" id="Phobius"/>
    </source>
</evidence>
<organism evidence="2 3">
    <name type="scientific">Vigna mungo</name>
    <name type="common">Black gram</name>
    <name type="synonym">Phaseolus mungo</name>
    <dbReference type="NCBI Taxonomy" id="3915"/>
    <lineage>
        <taxon>Eukaryota</taxon>
        <taxon>Viridiplantae</taxon>
        <taxon>Streptophyta</taxon>
        <taxon>Embryophyta</taxon>
        <taxon>Tracheophyta</taxon>
        <taxon>Spermatophyta</taxon>
        <taxon>Magnoliopsida</taxon>
        <taxon>eudicotyledons</taxon>
        <taxon>Gunneridae</taxon>
        <taxon>Pentapetalae</taxon>
        <taxon>rosids</taxon>
        <taxon>fabids</taxon>
        <taxon>Fabales</taxon>
        <taxon>Fabaceae</taxon>
        <taxon>Papilionoideae</taxon>
        <taxon>50 kb inversion clade</taxon>
        <taxon>NPAAA clade</taxon>
        <taxon>indigoferoid/millettioid clade</taxon>
        <taxon>Phaseoleae</taxon>
        <taxon>Vigna</taxon>
    </lineage>
</organism>
<dbReference type="Proteomes" id="UP001374535">
    <property type="component" value="Chloroplast Pltd"/>
</dbReference>
<keyword evidence="3" id="KW-1185">Reference proteome</keyword>
<protein>
    <submittedName>
        <fullName evidence="2">Uncharacterized protein</fullName>
    </submittedName>
</protein>
<feature type="non-terminal residue" evidence="2">
    <location>
        <position position="124"/>
    </location>
</feature>